<gene>
    <name evidence="2" type="ORF">PACLA_8A003051</name>
</gene>
<dbReference type="EMBL" id="CACRXK020026161">
    <property type="protein sequence ID" value="CAB4040008.1"/>
    <property type="molecule type" value="Genomic_DNA"/>
</dbReference>
<feature type="non-terminal residue" evidence="2">
    <location>
        <position position="116"/>
    </location>
</feature>
<dbReference type="AlphaFoldDB" id="A0A6S7K8R0"/>
<reference evidence="2" key="1">
    <citation type="submission" date="2020-04" db="EMBL/GenBank/DDBJ databases">
        <authorList>
            <person name="Alioto T."/>
            <person name="Alioto T."/>
            <person name="Gomez Garrido J."/>
        </authorList>
    </citation>
    <scope>NUCLEOTIDE SEQUENCE</scope>
    <source>
        <strain evidence="2">A484AB</strain>
    </source>
</reference>
<sequence>MMMKLQQYDSTIVYKKGSEMLLADTLSRHHLDNSTDEARSVDSDLDQVDSLDEINEILNCETATIFQDHTTKDQDLQQVKSFIQPARMARKLQRSISNNYPVHPSTRRINHTRRPR</sequence>
<evidence type="ECO:0000313" key="2">
    <source>
        <dbReference type="EMBL" id="CAB4040008.1"/>
    </source>
</evidence>
<comment type="caution">
    <text evidence="2">The sequence shown here is derived from an EMBL/GenBank/DDBJ whole genome shotgun (WGS) entry which is preliminary data.</text>
</comment>
<dbReference type="OrthoDB" id="2286242at2759"/>
<evidence type="ECO:0000313" key="3">
    <source>
        <dbReference type="Proteomes" id="UP001152795"/>
    </source>
</evidence>
<proteinExistence type="predicted"/>
<accession>A0A6S7K8R0</accession>
<protein>
    <submittedName>
        <fullName evidence="2">Uncharacterized protein</fullName>
    </submittedName>
</protein>
<feature type="region of interest" description="Disordered" evidence="1">
    <location>
        <begin position="94"/>
        <end position="116"/>
    </location>
</feature>
<organism evidence="2 3">
    <name type="scientific">Paramuricea clavata</name>
    <name type="common">Red gorgonian</name>
    <name type="synonym">Violescent sea-whip</name>
    <dbReference type="NCBI Taxonomy" id="317549"/>
    <lineage>
        <taxon>Eukaryota</taxon>
        <taxon>Metazoa</taxon>
        <taxon>Cnidaria</taxon>
        <taxon>Anthozoa</taxon>
        <taxon>Octocorallia</taxon>
        <taxon>Malacalcyonacea</taxon>
        <taxon>Plexauridae</taxon>
        <taxon>Paramuricea</taxon>
    </lineage>
</organism>
<evidence type="ECO:0000256" key="1">
    <source>
        <dbReference type="SAM" id="MobiDB-lite"/>
    </source>
</evidence>
<name>A0A6S7K8R0_PARCT</name>
<keyword evidence="3" id="KW-1185">Reference proteome</keyword>
<dbReference type="Proteomes" id="UP001152795">
    <property type="component" value="Unassembled WGS sequence"/>
</dbReference>
<feature type="compositionally biased region" description="Basic residues" evidence="1">
    <location>
        <begin position="105"/>
        <end position="116"/>
    </location>
</feature>